<evidence type="ECO:0000256" key="2">
    <source>
        <dbReference type="SAM" id="Phobius"/>
    </source>
</evidence>
<dbReference type="PANTHER" id="PTHR46897:SF1">
    <property type="entry name" value="VESICLE-ASSOCIATED MEMBRANE PROTEIN 4"/>
    <property type="match status" value="1"/>
</dbReference>
<dbReference type="PANTHER" id="PTHR46897">
    <property type="entry name" value="VESICLE-ASSOCIATED MEMBRANE PROTEIN 4"/>
    <property type="match status" value="1"/>
</dbReference>
<accession>A0AA36HKK9</accession>
<dbReference type="GO" id="GO:0031201">
    <property type="term" value="C:SNARE complex"/>
    <property type="evidence" value="ECO:0007669"/>
    <property type="project" value="TreeGrafter"/>
</dbReference>
<keyword evidence="1" id="KW-0175">Coiled coil</keyword>
<dbReference type="GO" id="GO:0090161">
    <property type="term" value="P:Golgi ribbon formation"/>
    <property type="evidence" value="ECO:0007669"/>
    <property type="project" value="InterPro"/>
</dbReference>
<dbReference type="GO" id="GO:0035493">
    <property type="term" value="P:SNARE complex assembly"/>
    <property type="evidence" value="ECO:0007669"/>
    <property type="project" value="TreeGrafter"/>
</dbReference>
<keyword evidence="5" id="KW-1185">Reference proteome</keyword>
<dbReference type="InterPro" id="IPR001388">
    <property type="entry name" value="Synaptobrevin-like"/>
</dbReference>
<keyword evidence="2" id="KW-0472">Membrane</keyword>
<keyword evidence="2" id="KW-1133">Transmembrane helix</keyword>
<evidence type="ECO:0000259" key="3">
    <source>
        <dbReference type="PROSITE" id="PS50892"/>
    </source>
</evidence>
<dbReference type="Proteomes" id="UP001178507">
    <property type="component" value="Unassembled WGS sequence"/>
</dbReference>
<gene>
    <name evidence="4" type="ORF">EVOR1521_LOCUS1293</name>
</gene>
<name>A0AA36HKK9_9DINO</name>
<reference evidence="4" key="1">
    <citation type="submission" date="2023-08" db="EMBL/GenBank/DDBJ databases">
        <authorList>
            <person name="Chen Y."/>
            <person name="Shah S."/>
            <person name="Dougan E. K."/>
            <person name="Thang M."/>
            <person name="Chan C."/>
        </authorList>
    </citation>
    <scope>NUCLEOTIDE SEQUENCE</scope>
</reference>
<organism evidence="4 5">
    <name type="scientific">Effrenium voratum</name>
    <dbReference type="NCBI Taxonomy" id="2562239"/>
    <lineage>
        <taxon>Eukaryota</taxon>
        <taxon>Sar</taxon>
        <taxon>Alveolata</taxon>
        <taxon>Dinophyceae</taxon>
        <taxon>Suessiales</taxon>
        <taxon>Symbiodiniaceae</taxon>
        <taxon>Effrenium</taxon>
    </lineage>
</organism>
<dbReference type="PRINTS" id="PR00219">
    <property type="entry name" value="SYNAPTOBREVN"/>
</dbReference>
<evidence type="ECO:0000256" key="1">
    <source>
        <dbReference type="PROSITE-ProRule" id="PRU00290"/>
    </source>
</evidence>
<protein>
    <recommendedName>
        <fullName evidence="3">V-SNARE coiled-coil homology domain-containing protein</fullName>
    </recommendedName>
</protein>
<dbReference type="EMBL" id="CAUJNA010000038">
    <property type="protein sequence ID" value="CAJ1370808.1"/>
    <property type="molecule type" value="Genomic_DNA"/>
</dbReference>
<comment type="caution">
    <text evidence="4">The sequence shown here is derived from an EMBL/GenBank/DDBJ whole genome shotgun (WGS) entry which is preliminary data.</text>
</comment>
<evidence type="ECO:0000313" key="4">
    <source>
        <dbReference type="EMBL" id="CAJ1370808.1"/>
    </source>
</evidence>
<evidence type="ECO:0000313" key="5">
    <source>
        <dbReference type="Proteomes" id="UP001178507"/>
    </source>
</evidence>
<keyword evidence="2" id="KW-0812">Transmembrane</keyword>
<sequence>MAETIAFLGVARIQDQAILATCYEKSVLNEEKKNYEGALASALERAKSAYPGWRDRASCDEGVLYTFADPQALCLLAVGIRDVREKVDQLKGIMQDNVKKILETHVTLESLENSSSSMSSQANKFLKQSVDLRRQIQFRNLKIKALCGTCAVALVLYIIVPFIS</sequence>
<dbReference type="AlphaFoldDB" id="A0AA36HKK9"/>
<feature type="domain" description="V-SNARE coiled-coil homology" evidence="3">
    <location>
        <begin position="79"/>
        <end position="139"/>
    </location>
</feature>
<feature type="transmembrane region" description="Helical" evidence="2">
    <location>
        <begin position="143"/>
        <end position="163"/>
    </location>
</feature>
<dbReference type="SUPFAM" id="SSF58038">
    <property type="entry name" value="SNARE fusion complex"/>
    <property type="match status" value="1"/>
</dbReference>
<dbReference type="InterPro" id="IPR042887">
    <property type="entry name" value="VAMP4"/>
</dbReference>
<dbReference type="Pfam" id="PF00957">
    <property type="entry name" value="Synaptobrevin"/>
    <property type="match status" value="1"/>
</dbReference>
<dbReference type="GO" id="GO:0005802">
    <property type="term" value="C:trans-Golgi network"/>
    <property type="evidence" value="ECO:0007669"/>
    <property type="project" value="TreeGrafter"/>
</dbReference>
<dbReference type="Gene3D" id="1.20.5.110">
    <property type="match status" value="1"/>
</dbReference>
<dbReference type="InterPro" id="IPR042855">
    <property type="entry name" value="V_SNARE_CC"/>
</dbReference>
<proteinExistence type="predicted"/>
<dbReference type="PROSITE" id="PS50892">
    <property type="entry name" value="V_SNARE"/>
    <property type="match status" value="1"/>
</dbReference>